<comment type="caution">
    <text evidence="1">The sequence shown here is derived from an EMBL/GenBank/DDBJ whole genome shotgun (WGS) entry which is preliminary data.</text>
</comment>
<gene>
    <name evidence="1" type="ORF">DPV79_40645</name>
</gene>
<evidence type="ECO:0000313" key="1">
    <source>
        <dbReference type="EMBL" id="RBB31702.1"/>
    </source>
</evidence>
<proteinExistence type="predicted"/>
<accession>A0A365QGN2</accession>
<protein>
    <submittedName>
        <fullName evidence="1">Uncharacterized protein</fullName>
    </submittedName>
</protein>
<dbReference type="Proteomes" id="UP000252458">
    <property type="component" value="Unassembled WGS sequence"/>
</dbReference>
<evidence type="ECO:0000313" key="2">
    <source>
        <dbReference type="Proteomes" id="UP000252458"/>
    </source>
</evidence>
<dbReference type="RefSeq" id="WP_113048076.1">
    <property type="nucleotide sequence ID" value="NZ_QMFZ01000079.1"/>
</dbReference>
<reference evidence="1 2" key="1">
    <citation type="submission" date="2018-06" db="EMBL/GenBank/DDBJ databases">
        <title>Draft genome sequence of Burkholderia reimsis strain BE51 isolated from a French agricultural soil.</title>
        <authorList>
            <person name="Esmaeel Q."/>
        </authorList>
    </citation>
    <scope>NUCLEOTIDE SEQUENCE [LARGE SCALE GENOMIC DNA]</scope>
    <source>
        <strain evidence="1 2">BE51</strain>
    </source>
</reference>
<dbReference type="AlphaFoldDB" id="A0A365QGN2"/>
<organism evidence="1 2">
    <name type="scientific">Burkholderia reimsis</name>
    <dbReference type="NCBI Taxonomy" id="2234132"/>
    <lineage>
        <taxon>Bacteria</taxon>
        <taxon>Pseudomonadati</taxon>
        <taxon>Pseudomonadota</taxon>
        <taxon>Betaproteobacteria</taxon>
        <taxon>Burkholderiales</taxon>
        <taxon>Burkholderiaceae</taxon>
        <taxon>Burkholderia</taxon>
    </lineage>
</organism>
<dbReference type="EMBL" id="QMFZ01000079">
    <property type="protein sequence ID" value="RBB31702.1"/>
    <property type="molecule type" value="Genomic_DNA"/>
</dbReference>
<name>A0A365QGN2_9BURK</name>
<keyword evidence="2" id="KW-1185">Reference proteome</keyword>
<sequence length="96" mass="10922">MRKIKVMADYQCHPLWDMSPGMYGDIDPNTLPISVELKQRLTDWAREFDETLDMVDPAKSGFKSEEAVAAFKSRGVQLADQLQKELGSDFIVSVWV</sequence>